<name>A0ABX8FUH9_9ACTN</name>
<keyword evidence="2" id="KW-1185">Reference proteome</keyword>
<proteinExistence type="predicted"/>
<evidence type="ECO:0000313" key="2">
    <source>
        <dbReference type="Proteomes" id="UP000679629"/>
    </source>
</evidence>
<protein>
    <recommendedName>
        <fullName evidence="3">Secreted protein</fullName>
    </recommendedName>
</protein>
<accession>A0ABX8FUH9</accession>
<dbReference type="EMBL" id="CP075896">
    <property type="protein sequence ID" value="QWB24647.1"/>
    <property type="molecule type" value="Genomic_DNA"/>
</dbReference>
<dbReference type="Proteomes" id="UP000679629">
    <property type="component" value="Chromosome"/>
</dbReference>
<evidence type="ECO:0000313" key="1">
    <source>
        <dbReference type="EMBL" id="QWB24647.1"/>
    </source>
</evidence>
<reference evidence="2" key="1">
    <citation type="submission" date="2021-05" db="EMBL/GenBank/DDBJ databases">
        <title>Direct Submission.</title>
        <authorList>
            <person name="Li K."/>
            <person name="Gao J."/>
        </authorList>
    </citation>
    <scope>NUCLEOTIDE SEQUENCE [LARGE SCALE GENOMIC DNA]</scope>
    <source>
        <strain evidence="2">MG62</strain>
    </source>
</reference>
<sequence>MHDLIRRTLEWLRLLFCPGTGKRRRLRHRTRLCLHFVVVRHPAVPRAPQLPQHRSPYGLVTPLDGSDSALVRPYLAVRDRHLIAAHEVAA</sequence>
<evidence type="ECO:0008006" key="3">
    <source>
        <dbReference type="Google" id="ProtNLM"/>
    </source>
</evidence>
<dbReference type="RefSeq" id="WP_215120483.1">
    <property type="nucleotide sequence ID" value="NZ_CP075896.1"/>
</dbReference>
<gene>
    <name evidence="1" type="ORF">KJK29_19820</name>
</gene>
<organism evidence="1 2">
    <name type="scientific">Streptomyces koelreuteriae</name>
    <dbReference type="NCBI Taxonomy" id="2838015"/>
    <lineage>
        <taxon>Bacteria</taxon>
        <taxon>Bacillati</taxon>
        <taxon>Actinomycetota</taxon>
        <taxon>Actinomycetes</taxon>
        <taxon>Kitasatosporales</taxon>
        <taxon>Streptomycetaceae</taxon>
        <taxon>Streptomyces</taxon>
    </lineage>
</organism>